<dbReference type="EMBL" id="JAMZIH010000635">
    <property type="protein sequence ID" value="KAJ1679057.1"/>
    <property type="molecule type" value="Genomic_DNA"/>
</dbReference>
<protein>
    <submittedName>
        <fullName evidence="1">Uncharacterized protein</fullName>
    </submittedName>
</protein>
<dbReference type="Proteomes" id="UP001145114">
    <property type="component" value="Unassembled WGS sequence"/>
</dbReference>
<gene>
    <name evidence="1" type="ORF">EV182_002813</name>
</gene>
<evidence type="ECO:0000313" key="2">
    <source>
        <dbReference type="Proteomes" id="UP001145114"/>
    </source>
</evidence>
<reference evidence="1" key="1">
    <citation type="submission" date="2022-06" db="EMBL/GenBank/DDBJ databases">
        <title>Phylogenomic reconstructions and comparative analyses of Kickxellomycotina fungi.</title>
        <authorList>
            <person name="Reynolds N.K."/>
            <person name="Stajich J.E."/>
            <person name="Barry K."/>
            <person name="Grigoriev I.V."/>
            <person name="Crous P."/>
            <person name="Smith M.E."/>
        </authorList>
    </citation>
    <scope>NUCLEOTIDE SEQUENCE</scope>
    <source>
        <strain evidence="1">RSA 2271</strain>
    </source>
</reference>
<comment type="caution">
    <text evidence="1">The sequence shown here is derived from an EMBL/GenBank/DDBJ whole genome shotgun (WGS) entry which is preliminary data.</text>
</comment>
<accession>A0ACC1HRJ6</accession>
<feature type="non-terminal residue" evidence="1">
    <location>
        <position position="207"/>
    </location>
</feature>
<evidence type="ECO:0000313" key="1">
    <source>
        <dbReference type="EMBL" id="KAJ1679057.1"/>
    </source>
</evidence>
<name>A0ACC1HRJ6_9FUNG</name>
<keyword evidence="2" id="KW-1185">Reference proteome</keyword>
<sequence length="207" mass="23490">MPESISHYDVTPTSVAGQSFPLLFCKELTKHKDNGQYLFYNVTFGLYKGDIIALRGPSGVGPRELGVPRWRSSLMYVPQRPAQFDGSPVEFFNTVRSFKQQQLRIHYDPLEIAEEWGINKFLWEKDWAELSGGEQQRIALAMALACDPEILLLDEPTSALDPESTTKVEATLKSRTCIWITHDPAQEKRVANKSLILHPDASYEFKS</sequence>
<proteinExistence type="predicted"/>
<organism evidence="1 2">
    <name type="scientific">Spiromyces aspiralis</name>
    <dbReference type="NCBI Taxonomy" id="68401"/>
    <lineage>
        <taxon>Eukaryota</taxon>
        <taxon>Fungi</taxon>
        <taxon>Fungi incertae sedis</taxon>
        <taxon>Zoopagomycota</taxon>
        <taxon>Kickxellomycotina</taxon>
        <taxon>Kickxellomycetes</taxon>
        <taxon>Kickxellales</taxon>
        <taxon>Kickxellaceae</taxon>
        <taxon>Spiromyces</taxon>
    </lineage>
</organism>